<keyword evidence="3" id="KW-1185">Reference proteome</keyword>
<evidence type="ECO:0000256" key="1">
    <source>
        <dbReference type="RuleBase" id="RU362001"/>
    </source>
</evidence>
<dbReference type="OrthoDB" id="4231069at2"/>
<dbReference type="SUPFAM" id="SSF140453">
    <property type="entry name" value="EsxAB dimer-like"/>
    <property type="match status" value="1"/>
</dbReference>
<reference evidence="2 3" key="1">
    <citation type="submission" date="2019-09" db="EMBL/GenBank/DDBJ databases">
        <title>Phylogeny of genus Pseudoclavibacter and closely related genus.</title>
        <authorList>
            <person name="Li Y."/>
        </authorList>
    </citation>
    <scope>NUCLEOTIDE SEQUENCE [LARGE SCALE GENOMIC DNA]</scope>
    <source>
        <strain evidence="2 3">THG-MD12</strain>
    </source>
</reference>
<evidence type="ECO:0000313" key="3">
    <source>
        <dbReference type="Proteomes" id="UP000490386"/>
    </source>
</evidence>
<protein>
    <recommendedName>
        <fullName evidence="1">ESAT-6-like protein</fullName>
    </recommendedName>
</protein>
<dbReference type="InterPro" id="IPR010310">
    <property type="entry name" value="T7SS_ESAT-6-like"/>
</dbReference>
<dbReference type="EMBL" id="WBJX01000001">
    <property type="protein sequence ID" value="KAB1639469.1"/>
    <property type="molecule type" value="Genomic_DNA"/>
</dbReference>
<dbReference type="Proteomes" id="UP000490386">
    <property type="component" value="Unassembled WGS sequence"/>
</dbReference>
<dbReference type="Gene3D" id="1.10.287.1060">
    <property type="entry name" value="ESAT-6-like"/>
    <property type="match status" value="1"/>
</dbReference>
<comment type="similarity">
    <text evidence="1">Belongs to the WXG100 family.</text>
</comment>
<dbReference type="Pfam" id="PF06013">
    <property type="entry name" value="WXG100"/>
    <property type="match status" value="1"/>
</dbReference>
<dbReference type="NCBIfam" id="TIGR03930">
    <property type="entry name" value="WXG100_ESAT6"/>
    <property type="match status" value="1"/>
</dbReference>
<proteinExistence type="inferred from homology"/>
<dbReference type="InterPro" id="IPR036689">
    <property type="entry name" value="ESAT-6-like_sf"/>
</dbReference>
<evidence type="ECO:0000313" key="2">
    <source>
        <dbReference type="EMBL" id="KAB1639469.1"/>
    </source>
</evidence>
<dbReference type="AlphaFoldDB" id="A0A7J5B5L6"/>
<organism evidence="2 3">
    <name type="scientific">Pseudoclavibacter terrae</name>
    <dbReference type="NCBI Taxonomy" id="1530195"/>
    <lineage>
        <taxon>Bacteria</taxon>
        <taxon>Bacillati</taxon>
        <taxon>Actinomycetota</taxon>
        <taxon>Actinomycetes</taxon>
        <taxon>Micrococcales</taxon>
        <taxon>Microbacteriaceae</taxon>
        <taxon>Pseudoclavibacter</taxon>
    </lineage>
</organism>
<name>A0A7J5B5L6_9MICO</name>
<gene>
    <name evidence="2" type="ORF">F8O03_03805</name>
</gene>
<accession>A0A7J5B5L6</accession>
<dbReference type="RefSeq" id="WP_151422643.1">
    <property type="nucleotide sequence ID" value="NZ_CANKVH010000021.1"/>
</dbReference>
<sequence length="96" mass="10032">MAVYMVDSEQLQLTVTNTHASIGRVQAEVAALLGNLTALESSWSGEAATAFQGLVQQWRATQAQVESSISAINGALGSASASYGTVEGDVRRLFSV</sequence>
<comment type="caution">
    <text evidence="2">The sequence shown here is derived from an EMBL/GenBank/DDBJ whole genome shotgun (WGS) entry which is preliminary data.</text>
</comment>